<name>A0ABT0YKM3_9BURK</name>
<dbReference type="Pfam" id="PF00578">
    <property type="entry name" value="AhpC-TSA"/>
    <property type="match status" value="1"/>
</dbReference>
<comment type="caution">
    <text evidence="2">The sequence shown here is derived from an EMBL/GenBank/DDBJ whole genome shotgun (WGS) entry which is preliminary data.</text>
</comment>
<dbReference type="PANTHER" id="PTHR42852">
    <property type="entry name" value="THIOL:DISULFIDE INTERCHANGE PROTEIN DSBE"/>
    <property type="match status" value="1"/>
</dbReference>
<dbReference type="InterPro" id="IPR000866">
    <property type="entry name" value="AhpC/TSA"/>
</dbReference>
<feature type="domain" description="Thioredoxin" evidence="1">
    <location>
        <begin position="39"/>
        <end position="182"/>
    </location>
</feature>
<accession>A0ABT0YKM3</accession>
<keyword evidence="3" id="KW-1185">Reference proteome</keyword>
<dbReference type="CDD" id="cd02966">
    <property type="entry name" value="TlpA_like_family"/>
    <property type="match status" value="1"/>
</dbReference>
<dbReference type="SUPFAM" id="SSF52833">
    <property type="entry name" value="Thioredoxin-like"/>
    <property type="match status" value="1"/>
</dbReference>
<gene>
    <name evidence="2" type="ORF">M8A51_07035</name>
</gene>
<reference evidence="2" key="1">
    <citation type="submission" date="2022-05" db="EMBL/GenBank/DDBJ databases">
        <title>Schlegelella sp. nov., isolated from mangrove soil.</title>
        <authorList>
            <person name="Liu Y."/>
            <person name="Ge X."/>
            <person name="Liu W."/>
        </authorList>
    </citation>
    <scope>NUCLEOTIDE SEQUENCE</scope>
    <source>
        <strain evidence="2">S2-27</strain>
    </source>
</reference>
<dbReference type="Proteomes" id="UP001165541">
    <property type="component" value="Unassembled WGS sequence"/>
</dbReference>
<dbReference type="PROSITE" id="PS51352">
    <property type="entry name" value="THIOREDOXIN_2"/>
    <property type="match status" value="1"/>
</dbReference>
<dbReference type="InterPro" id="IPR036249">
    <property type="entry name" value="Thioredoxin-like_sf"/>
</dbReference>
<dbReference type="Gene3D" id="3.40.30.10">
    <property type="entry name" value="Glutaredoxin"/>
    <property type="match status" value="1"/>
</dbReference>
<dbReference type="InterPro" id="IPR013766">
    <property type="entry name" value="Thioredoxin_domain"/>
</dbReference>
<evidence type="ECO:0000259" key="1">
    <source>
        <dbReference type="PROSITE" id="PS51352"/>
    </source>
</evidence>
<evidence type="ECO:0000313" key="3">
    <source>
        <dbReference type="Proteomes" id="UP001165541"/>
    </source>
</evidence>
<dbReference type="EMBL" id="JAMKFE010000003">
    <property type="protein sequence ID" value="MCM5679284.1"/>
    <property type="molecule type" value="Genomic_DNA"/>
</dbReference>
<sequence length="182" mass="19737">MKIDASSTEPLPCATPPDPMRRAWLGSGLACLGLLAAGRAVAQPMPGVGATLRLPDLHLVGGGQYGEAQAAGKVLVVYWWATWCPFCAVQTPRIDALWRRHRERGLELLTLSVDKQESTVREYLAARGYRFPVAMLAPALASSLPKPKGLPVTLVRGRNGKIVFAEAGELFPEDIEGFEKFL</sequence>
<dbReference type="InterPro" id="IPR050553">
    <property type="entry name" value="Thioredoxin_ResA/DsbE_sf"/>
</dbReference>
<organism evidence="2 3">
    <name type="scientific">Caldimonas mangrovi</name>
    <dbReference type="NCBI Taxonomy" id="2944811"/>
    <lineage>
        <taxon>Bacteria</taxon>
        <taxon>Pseudomonadati</taxon>
        <taxon>Pseudomonadota</taxon>
        <taxon>Betaproteobacteria</taxon>
        <taxon>Burkholderiales</taxon>
        <taxon>Sphaerotilaceae</taxon>
        <taxon>Caldimonas</taxon>
    </lineage>
</organism>
<dbReference type="PANTHER" id="PTHR42852:SF17">
    <property type="entry name" value="THIOREDOXIN-LIKE PROTEIN HI_1115"/>
    <property type="match status" value="1"/>
</dbReference>
<protein>
    <submittedName>
        <fullName evidence="2">TlpA family protein disulfide reductase</fullName>
    </submittedName>
</protein>
<evidence type="ECO:0000313" key="2">
    <source>
        <dbReference type="EMBL" id="MCM5679284.1"/>
    </source>
</evidence>
<dbReference type="RefSeq" id="WP_251777479.1">
    <property type="nucleotide sequence ID" value="NZ_JAMKFE010000003.1"/>
</dbReference>
<proteinExistence type="predicted"/>